<evidence type="ECO:0000256" key="6">
    <source>
        <dbReference type="ARBA" id="ARBA00023136"/>
    </source>
</evidence>
<evidence type="ECO:0000256" key="3">
    <source>
        <dbReference type="ARBA" id="ARBA00022475"/>
    </source>
</evidence>
<evidence type="ECO:0000259" key="8">
    <source>
        <dbReference type="PROSITE" id="PS50850"/>
    </source>
</evidence>
<keyword evidence="5 7" id="KW-1133">Transmembrane helix</keyword>
<feature type="transmembrane region" description="Helical" evidence="7">
    <location>
        <begin position="54"/>
        <end position="72"/>
    </location>
</feature>
<dbReference type="SUPFAM" id="SSF103473">
    <property type="entry name" value="MFS general substrate transporter"/>
    <property type="match status" value="1"/>
</dbReference>
<comment type="caution">
    <text evidence="9">The sequence shown here is derived from an EMBL/GenBank/DDBJ whole genome shotgun (WGS) entry which is preliminary data.</text>
</comment>
<keyword evidence="6 7" id="KW-0472">Membrane</keyword>
<reference evidence="9 10" key="1">
    <citation type="submission" date="2024-08" db="EMBL/GenBank/DDBJ databases">
        <authorList>
            <person name="Ishaq N."/>
        </authorList>
    </citation>
    <scope>NUCLEOTIDE SEQUENCE [LARGE SCALE GENOMIC DNA]</scope>
    <source>
        <strain evidence="9 10">DSM 18651</strain>
    </source>
</reference>
<evidence type="ECO:0000313" key="9">
    <source>
        <dbReference type="EMBL" id="MFA0812471.1"/>
    </source>
</evidence>
<protein>
    <submittedName>
        <fullName evidence="9">MFS transporter</fullName>
    </submittedName>
</protein>
<dbReference type="PROSITE" id="PS50850">
    <property type="entry name" value="MFS"/>
    <property type="match status" value="1"/>
</dbReference>
<keyword evidence="10" id="KW-1185">Reference proteome</keyword>
<proteinExistence type="predicted"/>
<name>A0ABV4P286_9GAMM</name>
<dbReference type="Gene3D" id="1.20.1250.20">
    <property type="entry name" value="MFS general substrate transporter like domains"/>
    <property type="match status" value="1"/>
</dbReference>
<evidence type="ECO:0000313" key="10">
    <source>
        <dbReference type="Proteomes" id="UP001569428"/>
    </source>
</evidence>
<dbReference type="Pfam" id="PF07690">
    <property type="entry name" value="MFS_1"/>
    <property type="match status" value="1"/>
</dbReference>
<comment type="subcellular location">
    <subcellularLocation>
        <location evidence="1">Cell membrane</location>
        <topology evidence="1">Multi-pass membrane protein</topology>
    </subcellularLocation>
</comment>
<gene>
    <name evidence="9" type="ORF">ACCI49_16280</name>
</gene>
<dbReference type="Proteomes" id="UP001569428">
    <property type="component" value="Unassembled WGS sequence"/>
</dbReference>
<keyword evidence="4 7" id="KW-0812">Transmembrane</keyword>
<dbReference type="RefSeq" id="WP_371840134.1">
    <property type="nucleotide sequence ID" value="NZ_JBGMEK010000042.1"/>
</dbReference>
<evidence type="ECO:0000256" key="4">
    <source>
        <dbReference type="ARBA" id="ARBA00022692"/>
    </source>
</evidence>
<keyword evidence="2" id="KW-0813">Transport</keyword>
<dbReference type="EMBL" id="JBGMEK010000042">
    <property type="protein sequence ID" value="MFA0812471.1"/>
    <property type="molecule type" value="Genomic_DNA"/>
</dbReference>
<dbReference type="InterPro" id="IPR020846">
    <property type="entry name" value="MFS_dom"/>
</dbReference>
<accession>A0ABV4P286</accession>
<dbReference type="InterPro" id="IPR011701">
    <property type="entry name" value="MFS"/>
</dbReference>
<evidence type="ECO:0000256" key="2">
    <source>
        <dbReference type="ARBA" id="ARBA00022448"/>
    </source>
</evidence>
<dbReference type="PANTHER" id="PTHR23517">
    <property type="entry name" value="RESISTANCE PROTEIN MDTM, PUTATIVE-RELATED-RELATED"/>
    <property type="match status" value="1"/>
</dbReference>
<evidence type="ECO:0000256" key="1">
    <source>
        <dbReference type="ARBA" id="ARBA00004651"/>
    </source>
</evidence>
<evidence type="ECO:0000256" key="7">
    <source>
        <dbReference type="SAM" id="Phobius"/>
    </source>
</evidence>
<dbReference type="PANTHER" id="PTHR23517:SF2">
    <property type="entry name" value="MULTIDRUG RESISTANCE PROTEIN MDTH"/>
    <property type="match status" value="1"/>
</dbReference>
<feature type="domain" description="Major facilitator superfamily (MFS) profile" evidence="8">
    <location>
        <begin position="15"/>
        <end position="81"/>
    </location>
</feature>
<sequence>MRWNWWQNLRSFPPLVWIILIGSFFSRGTYFMVWPFLAILLFNKFELGAAEIGLILSASAVGAALLGFYVGALSDRYGRPV</sequence>
<evidence type="ECO:0000256" key="5">
    <source>
        <dbReference type="ARBA" id="ARBA00022989"/>
    </source>
</evidence>
<feature type="transmembrane region" description="Helical" evidence="7">
    <location>
        <begin position="15"/>
        <end position="42"/>
    </location>
</feature>
<dbReference type="InterPro" id="IPR036259">
    <property type="entry name" value="MFS_trans_sf"/>
</dbReference>
<organism evidence="9 10">
    <name type="scientific">Microbulbifer epialgicus</name>
    <dbReference type="NCBI Taxonomy" id="393907"/>
    <lineage>
        <taxon>Bacteria</taxon>
        <taxon>Pseudomonadati</taxon>
        <taxon>Pseudomonadota</taxon>
        <taxon>Gammaproteobacteria</taxon>
        <taxon>Cellvibrionales</taxon>
        <taxon>Microbulbiferaceae</taxon>
        <taxon>Microbulbifer</taxon>
    </lineage>
</organism>
<keyword evidence="3" id="KW-1003">Cell membrane</keyword>
<dbReference type="InterPro" id="IPR050171">
    <property type="entry name" value="MFS_Transporters"/>
</dbReference>